<proteinExistence type="predicted"/>
<dbReference type="EMBL" id="CP001650">
    <property type="protein sequence ID" value="ADF50916.1"/>
    <property type="molecule type" value="Genomic_DNA"/>
</dbReference>
<dbReference type="GO" id="GO:0052592">
    <property type="term" value="F:oxidoreductase activity, acting on CH or CH2 groups, with an iron-sulfur protein as acceptor"/>
    <property type="evidence" value="ECO:0007669"/>
    <property type="project" value="TreeGrafter"/>
</dbReference>
<dbReference type="PANTHER" id="PTHR31332:SF6">
    <property type="entry name" value="FORMATE DEHYDROGENASE SUBUNIT BETA"/>
    <property type="match status" value="1"/>
</dbReference>
<dbReference type="GO" id="GO:0051536">
    <property type="term" value="F:iron-sulfur cluster binding"/>
    <property type="evidence" value="ECO:0007669"/>
    <property type="project" value="UniProtKB-KW"/>
</dbReference>
<protein>
    <submittedName>
        <fullName evidence="8">4Fe-4S ferredoxin iron-sulfur binding domain-containing protein</fullName>
    </submittedName>
</protein>
<sequence length="420" mass="47969">MDWNEFGFLVPHEINDCTDESDCLSVCPFNPFPEETVKTETEIANLFFPDDTTTKKLEKLGKYKNTYVGYSNEFRATSSSGGIASYVTKQLFERNIIEYVVNVQQVGEKFEYSINKKGNPVVKSSKTRYYPVTMDKVFQKIEELDGNVAIVSIPCFLKGVRLAQYQRPALKEKINFTIGIICGGVKSKFFTEYLTQKAGAFNDDVEKVEYRVKNLDSTAGDYSFGVKVAGKEDLKTVKMRSLGDMWGTGLFKCNACDFCDDVSGELADIALGDAWIRPYVNDGGGTNVMITRSNLADTIIKQGMSNGDLHADDLPESEFIRSQKGSFTHRQDCLPYRADKLSNIENIPPKRPRKKRLSPEVKLIQKKRRETRKQSLLIWKDNPNVDFFDLKMKPYLKSLRSITKFNHYKRGIIDRMKRMF</sequence>
<keyword evidence="4" id="KW-0408">Iron</keyword>
<feature type="domain" description="Coenzyme F420 hydrogenase/dehydrogenase beta subunit N-terminal" evidence="6">
    <location>
        <begin position="67"/>
        <end position="137"/>
    </location>
</feature>
<dbReference type="InterPro" id="IPR007516">
    <property type="entry name" value="Co_F420_Hydgase/DH_bsu_N"/>
</dbReference>
<dbReference type="AlphaFoldDB" id="D5BFH2"/>
<keyword evidence="9" id="KW-1185">Reference proteome</keyword>
<dbReference type="InterPro" id="IPR045220">
    <property type="entry name" value="FRHB/FDHB/HCAR-like"/>
</dbReference>
<evidence type="ECO:0000259" key="7">
    <source>
        <dbReference type="Pfam" id="PF04432"/>
    </source>
</evidence>
<comment type="cofactor">
    <cofactor evidence="1">
        <name>FAD</name>
        <dbReference type="ChEBI" id="CHEBI:57692"/>
    </cofactor>
</comment>
<evidence type="ECO:0000256" key="4">
    <source>
        <dbReference type="ARBA" id="ARBA00023004"/>
    </source>
</evidence>
<dbReference type="PANTHER" id="PTHR31332">
    <property type="entry name" value="7-HYDROXYMETHYL CHLOROPHYLL A REDUCTASE, CHLOROPLASTIC"/>
    <property type="match status" value="1"/>
</dbReference>
<dbReference type="Pfam" id="PF04422">
    <property type="entry name" value="FrhB_FdhB_N"/>
    <property type="match status" value="1"/>
</dbReference>
<evidence type="ECO:0000313" key="8">
    <source>
        <dbReference type="EMBL" id="ADF50916.1"/>
    </source>
</evidence>
<name>D5BFH2_ZUNPS</name>
<accession>D5BFH2</accession>
<evidence type="ECO:0000313" key="9">
    <source>
        <dbReference type="Proteomes" id="UP000001654"/>
    </source>
</evidence>
<organism evidence="8 9">
    <name type="scientific">Zunongwangia profunda (strain DSM 18752 / CCTCC AB 206139 / SM-A87)</name>
    <name type="common">Wangia profunda</name>
    <dbReference type="NCBI Taxonomy" id="655815"/>
    <lineage>
        <taxon>Bacteria</taxon>
        <taxon>Pseudomonadati</taxon>
        <taxon>Bacteroidota</taxon>
        <taxon>Flavobacteriia</taxon>
        <taxon>Flavobacteriales</taxon>
        <taxon>Flavobacteriaceae</taxon>
        <taxon>Zunongwangia</taxon>
    </lineage>
</organism>
<feature type="domain" description="Coenzyme F420 hydrogenase/dehydrogenase beta subunit C-terminal" evidence="7">
    <location>
        <begin position="147"/>
        <end position="315"/>
    </location>
</feature>
<reference evidence="8 9" key="1">
    <citation type="journal article" date="2010" name="BMC Genomics">
        <title>The complete genome of Zunongwangia profunda SM-A87 reveals its adaptation to the deep-sea environment and ecological role in sedimentary organic nitrogen degradation.</title>
        <authorList>
            <person name="Qin Q.L."/>
            <person name="Zhang X.Y."/>
            <person name="Wang X.M."/>
            <person name="Liu G.M."/>
            <person name="Chen X.L."/>
            <person name="Xie B.B."/>
            <person name="Dang H.Y."/>
            <person name="Zhou B.C."/>
            <person name="Yu J."/>
            <person name="Zhang Y.Z."/>
        </authorList>
    </citation>
    <scope>NUCLEOTIDE SEQUENCE [LARGE SCALE GENOMIC DNA]</scope>
    <source>
        <strain evidence="9">DSM 18752 / CCTCC AB 206139 / SM-A87</strain>
    </source>
</reference>
<dbReference type="HOGENOM" id="CLU_037958_3_0_10"/>
<keyword evidence="2" id="KW-0479">Metal-binding</keyword>
<dbReference type="eggNOG" id="COG1035">
    <property type="taxonomic scope" value="Bacteria"/>
</dbReference>
<evidence type="ECO:0000256" key="3">
    <source>
        <dbReference type="ARBA" id="ARBA00023002"/>
    </source>
</evidence>
<gene>
    <name evidence="8" type="ordered locus">ZPR_0559</name>
</gene>
<keyword evidence="5" id="KW-0411">Iron-sulfur</keyword>
<keyword evidence="3" id="KW-0560">Oxidoreductase</keyword>
<evidence type="ECO:0000256" key="1">
    <source>
        <dbReference type="ARBA" id="ARBA00001974"/>
    </source>
</evidence>
<dbReference type="GO" id="GO:0046872">
    <property type="term" value="F:metal ion binding"/>
    <property type="evidence" value="ECO:0007669"/>
    <property type="project" value="UniProtKB-KW"/>
</dbReference>
<evidence type="ECO:0000259" key="6">
    <source>
        <dbReference type="Pfam" id="PF04422"/>
    </source>
</evidence>
<dbReference type="STRING" id="655815.ZPR_0559"/>
<dbReference type="InterPro" id="IPR007525">
    <property type="entry name" value="FrhB_FdhB_C"/>
</dbReference>
<dbReference type="KEGG" id="zpr:ZPR_0559"/>
<evidence type="ECO:0000256" key="5">
    <source>
        <dbReference type="ARBA" id="ARBA00023014"/>
    </source>
</evidence>
<evidence type="ECO:0000256" key="2">
    <source>
        <dbReference type="ARBA" id="ARBA00022723"/>
    </source>
</evidence>
<dbReference type="Pfam" id="PF04432">
    <property type="entry name" value="FrhB_FdhB_C"/>
    <property type="match status" value="1"/>
</dbReference>
<dbReference type="Proteomes" id="UP000001654">
    <property type="component" value="Chromosome"/>
</dbReference>